<dbReference type="RefSeq" id="WP_136899306.1">
    <property type="nucleotide sequence ID" value="NZ_SWJE01000028.1"/>
</dbReference>
<name>A0A4U1HG77_9BURK</name>
<organism evidence="1 2">
    <name type="scientific">Trinickia terrae</name>
    <dbReference type="NCBI Taxonomy" id="2571161"/>
    <lineage>
        <taxon>Bacteria</taxon>
        <taxon>Pseudomonadati</taxon>
        <taxon>Pseudomonadota</taxon>
        <taxon>Betaproteobacteria</taxon>
        <taxon>Burkholderiales</taxon>
        <taxon>Burkholderiaceae</taxon>
        <taxon>Trinickia</taxon>
    </lineage>
</organism>
<dbReference type="AlphaFoldDB" id="A0A4U1HG77"/>
<evidence type="ECO:0000313" key="2">
    <source>
        <dbReference type="Proteomes" id="UP000305539"/>
    </source>
</evidence>
<dbReference type="Proteomes" id="UP000305539">
    <property type="component" value="Unassembled WGS sequence"/>
</dbReference>
<evidence type="ECO:0000313" key="1">
    <source>
        <dbReference type="EMBL" id="TKC78204.1"/>
    </source>
</evidence>
<reference evidence="1 2" key="1">
    <citation type="submission" date="2019-04" db="EMBL/GenBank/DDBJ databases">
        <title>Trinickia sp. 7GSK02, isolated from subtropical forest soil.</title>
        <authorList>
            <person name="Gao Z.-H."/>
            <person name="Qiu L.-H."/>
        </authorList>
    </citation>
    <scope>NUCLEOTIDE SEQUENCE [LARGE SCALE GENOMIC DNA]</scope>
    <source>
        <strain evidence="1 2">7GSK02</strain>
    </source>
</reference>
<accession>A0A4U1HG77</accession>
<protein>
    <recommendedName>
        <fullName evidence="3">Lipoprotein</fullName>
    </recommendedName>
</protein>
<gene>
    <name evidence="1" type="ORF">FAZ69_31950</name>
</gene>
<dbReference type="OrthoDB" id="9002913at2"/>
<sequence>MRLVVGTILLAGLLAGCNTTLQVAKPDAATGLYATHSALKPEDVRVAEKFDPAYTQMVYLKINAEQPNPRFVDFFVAALKDMNTFKKVVTKDDLQQIVIERNLGAKVPSVSDLVGLNNLSKEIGPFLIVEPNAVFKGGYMFEGTLKATDASTGKPVLLIDTTAFNMAGLDDPLFHPMLNGFINWTRNQPVVPKSPGSAQETSQKSPSL</sequence>
<dbReference type="EMBL" id="SWJE01000028">
    <property type="protein sequence ID" value="TKC78204.1"/>
    <property type="molecule type" value="Genomic_DNA"/>
</dbReference>
<comment type="caution">
    <text evidence="1">The sequence shown here is derived from an EMBL/GenBank/DDBJ whole genome shotgun (WGS) entry which is preliminary data.</text>
</comment>
<proteinExistence type="predicted"/>
<keyword evidence="2" id="KW-1185">Reference proteome</keyword>
<dbReference type="PROSITE" id="PS51257">
    <property type="entry name" value="PROKAR_LIPOPROTEIN"/>
    <property type="match status" value="1"/>
</dbReference>
<evidence type="ECO:0008006" key="3">
    <source>
        <dbReference type="Google" id="ProtNLM"/>
    </source>
</evidence>